<dbReference type="GO" id="GO:0016810">
    <property type="term" value="F:hydrolase activity, acting on carbon-nitrogen (but not peptide) bonds"/>
    <property type="evidence" value="ECO:0007669"/>
    <property type="project" value="InterPro"/>
</dbReference>
<evidence type="ECO:0000313" key="2">
    <source>
        <dbReference type="EMBL" id="MBF9233290.1"/>
    </source>
</evidence>
<keyword evidence="3" id="KW-1185">Reference proteome</keyword>
<organism evidence="2 3">
    <name type="scientific">Microvirga alba</name>
    <dbReference type="NCBI Taxonomy" id="2791025"/>
    <lineage>
        <taxon>Bacteria</taxon>
        <taxon>Pseudomonadati</taxon>
        <taxon>Pseudomonadota</taxon>
        <taxon>Alphaproteobacteria</taxon>
        <taxon>Hyphomicrobiales</taxon>
        <taxon>Methylobacteriaceae</taxon>
        <taxon>Microvirga</taxon>
    </lineage>
</organism>
<evidence type="ECO:0000259" key="1">
    <source>
        <dbReference type="Pfam" id="PF07969"/>
    </source>
</evidence>
<dbReference type="SUPFAM" id="SSF51338">
    <property type="entry name" value="Composite domain of metallo-dependent hydrolases"/>
    <property type="match status" value="1"/>
</dbReference>
<feature type="domain" description="Amidohydrolase 3" evidence="1">
    <location>
        <begin position="121"/>
        <end position="615"/>
    </location>
</feature>
<dbReference type="Proteomes" id="UP000599312">
    <property type="component" value="Unassembled WGS sequence"/>
</dbReference>
<proteinExistence type="predicted"/>
<dbReference type="SUPFAM" id="SSF51556">
    <property type="entry name" value="Metallo-dependent hydrolases"/>
    <property type="match status" value="1"/>
</dbReference>
<dbReference type="EMBL" id="JADQDO010000002">
    <property type="protein sequence ID" value="MBF9233290.1"/>
    <property type="molecule type" value="Genomic_DNA"/>
</dbReference>
<dbReference type="PANTHER" id="PTHR22642">
    <property type="entry name" value="IMIDAZOLONEPROPIONASE"/>
    <property type="match status" value="1"/>
</dbReference>
<protein>
    <submittedName>
        <fullName evidence="2">Amidohydrolase</fullName>
    </submittedName>
</protein>
<gene>
    <name evidence="2" type="ORF">I2H38_07830</name>
</gene>
<dbReference type="InterPro" id="IPR013108">
    <property type="entry name" value="Amidohydro_3"/>
</dbReference>
<name>A0A931BT23_9HYPH</name>
<dbReference type="CDD" id="cd01300">
    <property type="entry name" value="YtcJ_like"/>
    <property type="match status" value="1"/>
</dbReference>
<dbReference type="AlphaFoldDB" id="A0A931BT23"/>
<accession>A0A931BT23</accession>
<dbReference type="InterPro" id="IPR033932">
    <property type="entry name" value="YtcJ-like"/>
</dbReference>
<dbReference type="PANTHER" id="PTHR22642:SF2">
    <property type="entry name" value="PROTEIN LONG AFTER FAR-RED 3"/>
    <property type="match status" value="1"/>
</dbReference>
<evidence type="ECO:0000313" key="3">
    <source>
        <dbReference type="Proteomes" id="UP000599312"/>
    </source>
</evidence>
<dbReference type="InterPro" id="IPR011059">
    <property type="entry name" value="Metal-dep_hydrolase_composite"/>
</dbReference>
<dbReference type="Pfam" id="PF07969">
    <property type="entry name" value="Amidohydro_3"/>
    <property type="match status" value="1"/>
</dbReference>
<dbReference type="Gene3D" id="3.10.310.70">
    <property type="match status" value="1"/>
</dbReference>
<dbReference type="Gene3D" id="2.30.40.10">
    <property type="entry name" value="Urease, subunit C, domain 1"/>
    <property type="match status" value="1"/>
</dbReference>
<sequence length="620" mass="66460">MCLSCSLTETFGRFVSAATNKPHPTFQLTVNRRRFVSGSMACAAVASSAILGSSPAWSQRAAKTEADDVSGPPTVIFRGGTVYTVNPDRKIAEAVAVRGKRILAVGTNSEIDKLAGSTTKIVELEGRMVLPGFVEGHTHPLLGSFFASGLNLQLPTLDDALKLIAGYAKDNPTGLLRGFGWRVDMFPPEGPNRADLDRILPDRPAFFFAIDGHSLWANTKALEMAGINRDTPDPIPDFSYFVRDANGDATGYILEVPAVLATVNAIEPISISAMGRYLEGWLPLAAAAGITSVYDAGVPPIGDDEGALIELYTALEQQGRLPFRVVASSMMKGPPVDKAAQNAVALRKRIDTELVQARVMKIVADGTAEGYTALLLEPYADRPDTIGQSPFSQEQLTQMVMDAEAVGIDVHIHACGEGTTRMALNAIEAAIAAKPDYNRRHTIAHLVLVDDADMPRFAKIGLTSQYSGNWMCADPSSVETLIERIGVERQSKIYRVRSTLESGARVSFGTDWPGAGYFATYKPLDAIQIAVTRQSIGKPDAPVLGPAAEKLDVEQAIHANTMGAAYQLRLENQVGSIEAGKLADLIVLEKNILSVDVHSIASVHVDMTMMNGRFTHGGAA</sequence>
<reference evidence="2" key="1">
    <citation type="submission" date="2020-11" db="EMBL/GenBank/DDBJ databases">
        <authorList>
            <person name="Kim M.K."/>
        </authorList>
    </citation>
    <scope>NUCLEOTIDE SEQUENCE</scope>
    <source>
        <strain evidence="2">BT350</strain>
    </source>
</reference>
<dbReference type="InterPro" id="IPR032466">
    <property type="entry name" value="Metal_Hydrolase"/>
</dbReference>
<dbReference type="Gene3D" id="3.20.20.140">
    <property type="entry name" value="Metal-dependent hydrolases"/>
    <property type="match status" value="1"/>
</dbReference>
<comment type="caution">
    <text evidence="2">The sequence shown here is derived from an EMBL/GenBank/DDBJ whole genome shotgun (WGS) entry which is preliminary data.</text>
</comment>